<dbReference type="AlphaFoldDB" id="A0AAD8A8N2"/>
<sequence length="72" mass="8184">MAERGAHLTATSHAKPSIFEVIAQDSLAVTFHPALKRVATFLASCNPERYGWLVKWFEELYLAFKTLLQFIT</sequence>
<protein>
    <submittedName>
        <fullName evidence="1">Uncharacterized protein</fullName>
    </submittedName>
</protein>
<evidence type="ECO:0000313" key="1">
    <source>
        <dbReference type="EMBL" id="KAJ9594575.1"/>
    </source>
</evidence>
<dbReference type="Proteomes" id="UP001233999">
    <property type="component" value="Unassembled WGS sequence"/>
</dbReference>
<dbReference type="GO" id="GO:1990429">
    <property type="term" value="C:peroxisomal importomer complex"/>
    <property type="evidence" value="ECO:0007669"/>
    <property type="project" value="TreeGrafter"/>
</dbReference>
<comment type="caution">
    <text evidence="1">The sequence shown here is derived from an EMBL/GenBank/DDBJ whole genome shotgun (WGS) entry which is preliminary data.</text>
</comment>
<evidence type="ECO:0000313" key="2">
    <source>
        <dbReference type="Proteomes" id="UP001233999"/>
    </source>
</evidence>
<dbReference type="GO" id="GO:0016558">
    <property type="term" value="P:protein import into peroxisome matrix"/>
    <property type="evidence" value="ECO:0007669"/>
    <property type="project" value="InterPro"/>
</dbReference>
<dbReference type="PANTHER" id="PTHR12888:SF0">
    <property type="entry name" value="PEROXISOME ASSEMBLY PROTEIN 12"/>
    <property type="match status" value="1"/>
</dbReference>
<reference evidence="1" key="1">
    <citation type="journal article" date="2023" name="IScience">
        <title>Live-bearing cockroach genome reveals convergent evolutionary mechanisms linked to viviparity in insects and beyond.</title>
        <authorList>
            <person name="Fouks B."/>
            <person name="Harrison M.C."/>
            <person name="Mikhailova A.A."/>
            <person name="Marchal E."/>
            <person name="English S."/>
            <person name="Carruthers M."/>
            <person name="Jennings E.C."/>
            <person name="Chiamaka E.L."/>
            <person name="Frigard R.A."/>
            <person name="Pippel M."/>
            <person name="Attardo G.M."/>
            <person name="Benoit J.B."/>
            <person name="Bornberg-Bauer E."/>
            <person name="Tobe S.S."/>
        </authorList>
    </citation>
    <scope>NUCLEOTIDE SEQUENCE</scope>
    <source>
        <strain evidence="1">Stay&amp;Tobe</strain>
    </source>
</reference>
<dbReference type="EMBL" id="JASPKZ010002947">
    <property type="protein sequence ID" value="KAJ9594575.1"/>
    <property type="molecule type" value="Genomic_DNA"/>
</dbReference>
<accession>A0AAD8A8N2</accession>
<dbReference type="GO" id="GO:0008270">
    <property type="term" value="F:zinc ion binding"/>
    <property type="evidence" value="ECO:0007669"/>
    <property type="project" value="InterPro"/>
</dbReference>
<dbReference type="GO" id="GO:0006513">
    <property type="term" value="P:protein monoubiquitination"/>
    <property type="evidence" value="ECO:0007669"/>
    <property type="project" value="TreeGrafter"/>
</dbReference>
<dbReference type="GO" id="GO:0005778">
    <property type="term" value="C:peroxisomal membrane"/>
    <property type="evidence" value="ECO:0007669"/>
    <property type="project" value="InterPro"/>
</dbReference>
<keyword evidence="2" id="KW-1185">Reference proteome</keyword>
<organism evidence="1 2">
    <name type="scientific">Diploptera punctata</name>
    <name type="common">Pacific beetle cockroach</name>
    <dbReference type="NCBI Taxonomy" id="6984"/>
    <lineage>
        <taxon>Eukaryota</taxon>
        <taxon>Metazoa</taxon>
        <taxon>Ecdysozoa</taxon>
        <taxon>Arthropoda</taxon>
        <taxon>Hexapoda</taxon>
        <taxon>Insecta</taxon>
        <taxon>Pterygota</taxon>
        <taxon>Neoptera</taxon>
        <taxon>Polyneoptera</taxon>
        <taxon>Dictyoptera</taxon>
        <taxon>Blattodea</taxon>
        <taxon>Blaberoidea</taxon>
        <taxon>Blaberidae</taxon>
        <taxon>Diplopterinae</taxon>
        <taxon>Diploptera</taxon>
    </lineage>
</organism>
<dbReference type="PANTHER" id="PTHR12888">
    <property type="entry name" value="PEROXISOME ASSEMBLY PROTEIN 12 PEROXIN-12"/>
    <property type="match status" value="1"/>
</dbReference>
<proteinExistence type="predicted"/>
<dbReference type="GO" id="GO:0004842">
    <property type="term" value="F:ubiquitin-protein transferase activity"/>
    <property type="evidence" value="ECO:0007669"/>
    <property type="project" value="TreeGrafter"/>
</dbReference>
<reference evidence="1" key="2">
    <citation type="submission" date="2023-05" db="EMBL/GenBank/DDBJ databases">
        <authorList>
            <person name="Fouks B."/>
        </authorList>
    </citation>
    <scope>NUCLEOTIDE SEQUENCE</scope>
    <source>
        <strain evidence="1">Stay&amp;Tobe</strain>
        <tissue evidence="1">Testes</tissue>
    </source>
</reference>
<name>A0AAD8A8N2_DIPPU</name>
<dbReference type="InterPro" id="IPR017375">
    <property type="entry name" value="PEX12"/>
</dbReference>
<gene>
    <name evidence="1" type="ORF">L9F63_027443</name>
</gene>